<comment type="subcellular location">
    <subcellularLocation>
        <location evidence="1">Membrane</location>
        <topology evidence="1">Multi-pass membrane protein</topology>
    </subcellularLocation>
</comment>
<feature type="transmembrane region" description="Helical" evidence="6">
    <location>
        <begin position="6"/>
        <end position="30"/>
    </location>
</feature>
<dbReference type="InterPro" id="IPR051790">
    <property type="entry name" value="Cytochrome_c-biogenesis_DsbD"/>
</dbReference>
<evidence type="ECO:0000256" key="2">
    <source>
        <dbReference type="ARBA" id="ARBA00006143"/>
    </source>
</evidence>
<feature type="transmembrane region" description="Helical" evidence="6">
    <location>
        <begin position="161"/>
        <end position="186"/>
    </location>
</feature>
<evidence type="ECO:0000313" key="9">
    <source>
        <dbReference type="Proteomes" id="UP000275076"/>
    </source>
</evidence>
<feature type="transmembrane region" description="Helical" evidence="6">
    <location>
        <begin position="207"/>
        <end position="225"/>
    </location>
</feature>
<dbReference type="EMBL" id="RBVX01000050">
    <property type="protein sequence ID" value="RSL29834.1"/>
    <property type="molecule type" value="Genomic_DNA"/>
</dbReference>
<dbReference type="PANTHER" id="PTHR31272:SF4">
    <property type="entry name" value="CYTOCHROME C-TYPE BIOGENESIS PROTEIN HI_1454-RELATED"/>
    <property type="match status" value="1"/>
</dbReference>
<evidence type="ECO:0000256" key="5">
    <source>
        <dbReference type="ARBA" id="ARBA00023136"/>
    </source>
</evidence>
<dbReference type="GO" id="GO:0016020">
    <property type="term" value="C:membrane"/>
    <property type="evidence" value="ECO:0007669"/>
    <property type="project" value="UniProtKB-SubCell"/>
</dbReference>
<keyword evidence="5 6" id="KW-0472">Membrane</keyword>
<evidence type="ECO:0000313" key="8">
    <source>
        <dbReference type="EMBL" id="RSL29834.1"/>
    </source>
</evidence>
<proteinExistence type="inferred from homology"/>
<protein>
    <submittedName>
        <fullName evidence="8">Cytochrome c biogenesis protein CcdA</fullName>
    </submittedName>
</protein>
<dbReference type="Proteomes" id="UP000275076">
    <property type="component" value="Unassembled WGS sequence"/>
</dbReference>
<dbReference type="AlphaFoldDB" id="A0A3R9PFV7"/>
<feature type="transmembrane region" description="Helical" evidence="6">
    <location>
        <begin position="128"/>
        <end position="155"/>
    </location>
</feature>
<dbReference type="OrthoDB" id="9803065at2"/>
<keyword evidence="9" id="KW-1185">Reference proteome</keyword>
<keyword evidence="3 6" id="KW-0812">Transmembrane</keyword>
<comment type="similarity">
    <text evidence="2">Belongs to the DsbD family.</text>
</comment>
<evidence type="ECO:0000259" key="7">
    <source>
        <dbReference type="Pfam" id="PF02683"/>
    </source>
</evidence>
<evidence type="ECO:0000256" key="3">
    <source>
        <dbReference type="ARBA" id="ARBA00022692"/>
    </source>
</evidence>
<dbReference type="Pfam" id="PF02683">
    <property type="entry name" value="DsbD_TM"/>
    <property type="match status" value="1"/>
</dbReference>
<dbReference type="PANTHER" id="PTHR31272">
    <property type="entry name" value="CYTOCHROME C-TYPE BIOGENESIS PROTEIN HI_1454-RELATED"/>
    <property type="match status" value="1"/>
</dbReference>
<evidence type="ECO:0000256" key="1">
    <source>
        <dbReference type="ARBA" id="ARBA00004141"/>
    </source>
</evidence>
<keyword evidence="4 6" id="KW-1133">Transmembrane helix</keyword>
<feature type="domain" description="Cytochrome C biogenesis protein transmembrane" evidence="7">
    <location>
        <begin position="5"/>
        <end position="218"/>
    </location>
</feature>
<sequence>MNEVTIWLALGAGIISFLSPCVFPLVPAYLAQLTGTTASQNKIKADQRLILLRSLGFIMGFTIIFMLLGASSTFVGQLFSRYNNLVAQIGGIIIVLFGLQMAGVLSIRSLMSEKKLSSKPKKTNSFGGSVMFGLLFAAGWSPCVGLVLGSILTLASQSETMISGMAMLFIYSVGMGIPFLLVAIFYSKSLHKLRRFHKLMPRIQKTGGVVMIIMGVMLFFGYFQMLSSYLAQFVPFSI</sequence>
<gene>
    <name evidence="8" type="ORF">D7Z54_29240</name>
</gene>
<reference evidence="8 9" key="1">
    <citation type="submission" date="2018-10" db="EMBL/GenBank/DDBJ databases">
        <title>Draft genome sequence of Bacillus salarius IM0101, isolated from a hypersaline soil in Inner Mongolia, China.</title>
        <authorList>
            <person name="Yamprayoonswat W."/>
            <person name="Boonvisut S."/>
            <person name="Jumpathong W."/>
            <person name="Sittihan S."/>
            <person name="Ruangsuj P."/>
            <person name="Wanthongcharoen S."/>
            <person name="Thongpramul N."/>
            <person name="Pimmason S."/>
            <person name="Yu B."/>
            <person name="Yasawong M."/>
        </authorList>
    </citation>
    <scope>NUCLEOTIDE SEQUENCE [LARGE SCALE GENOMIC DNA]</scope>
    <source>
        <strain evidence="8 9">IM0101</strain>
    </source>
</reference>
<comment type="caution">
    <text evidence="8">The sequence shown here is derived from an EMBL/GenBank/DDBJ whole genome shotgun (WGS) entry which is preliminary data.</text>
</comment>
<evidence type="ECO:0000256" key="6">
    <source>
        <dbReference type="SAM" id="Phobius"/>
    </source>
</evidence>
<dbReference type="GO" id="GO:0017004">
    <property type="term" value="P:cytochrome complex assembly"/>
    <property type="evidence" value="ECO:0007669"/>
    <property type="project" value="InterPro"/>
</dbReference>
<dbReference type="InterPro" id="IPR003834">
    <property type="entry name" value="Cyt_c_assmbl_TM_dom"/>
</dbReference>
<evidence type="ECO:0000256" key="4">
    <source>
        <dbReference type="ARBA" id="ARBA00022989"/>
    </source>
</evidence>
<dbReference type="RefSeq" id="WP_125561799.1">
    <property type="nucleotide sequence ID" value="NZ_RBVX01000050.1"/>
</dbReference>
<feature type="transmembrane region" description="Helical" evidence="6">
    <location>
        <begin position="50"/>
        <end position="79"/>
    </location>
</feature>
<organism evidence="8 9">
    <name type="scientific">Salibacterium salarium</name>
    <dbReference type="NCBI Taxonomy" id="284579"/>
    <lineage>
        <taxon>Bacteria</taxon>
        <taxon>Bacillati</taxon>
        <taxon>Bacillota</taxon>
        <taxon>Bacilli</taxon>
        <taxon>Bacillales</taxon>
        <taxon>Bacillaceae</taxon>
    </lineage>
</organism>
<name>A0A3R9PFV7_9BACI</name>
<feature type="transmembrane region" description="Helical" evidence="6">
    <location>
        <begin position="85"/>
        <end position="107"/>
    </location>
</feature>
<accession>A0A3R9PFV7</accession>